<protein>
    <recommendedName>
        <fullName evidence="3">Lipoprotein</fullName>
    </recommendedName>
</protein>
<name>A0ABY6ZVQ7_9PSED</name>
<evidence type="ECO:0008006" key="3">
    <source>
        <dbReference type="Google" id="ProtNLM"/>
    </source>
</evidence>
<dbReference type="RefSeq" id="WP_254470380.1">
    <property type="nucleotide sequence ID" value="NZ_CP113432.1"/>
</dbReference>
<organism evidence="1 2">
    <name type="scientific">Pseudomonas triclosanedens</name>
    <dbReference type="NCBI Taxonomy" id="2961893"/>
    <lineage>
        <taxon>Bacteria</taxon>
        <taxon>Pseudomonadati</taxon>
        <taxon>Pseudomonadota</taxon>
        <taxon>Gammaproteobacteria</taxon>
        <taxon>Pseudomonadales</taxon>
        <taxon>Pseudomonadaceae</taxon>
        <taxon>Pseudomonas</taxon>
    </lineage>
</organism>
<evidence type="ECO:0000313" key="2">
    <source>
        <dbReference type="Proteomes" id="UP001163624"/>
    </source>
</evidence>
<proteinExistence type="predicted"/>
<dbReference type="PROSITE" id="PS51257">
    <property type="entry name" value="PROKAR_LIPOPROTEIN"/>
    <property type="match status" value="1"/>
</dbReference>
<accession>A0ABY6ZVQ7</accession>
<evidence type="ECO:0000313" key="1">
    <source>
        <dbReference type="EMBL" id="WAI48667.1"/>
    </source>
</evidence>
<reference evidence="1" key="1">
    <citation type="submission" date="2022-11" db="EMBL/GenBank/DDBJ databases">
        <title>Pseudomonas triclosanedens sp. nov., a triclosan degrader isolated from activated sludge.</title>
        <authorList>
            <person name="Yin Y."/>
            <person name="Lu Z."/>
        </authorList>
    </citation>
    <scope>NUCLEOTIDE SEQUENCE</scope>
    <source>
        <strain evidence="1">ZM23</strain>
    </source>
</reference>
<gene>
    <name evidence="1" type="ORF">OU419_23350</name>
</gene>
<dbReference type="EMBL" id="CP113432">
    <property type="protein sequence ID" value="WAI48667.1"/>
    <property type="molecule type" value="Genomic_DNA"/>
</dbReference>
<keyword evidence="2" id="KW-1185">Reference proteome</keyword>
<dbReference type="Proteomes" id="UP001163624">
    <property type="component" value="Chromosome"/>
</dbReference>
<sequence>MFKVRAVSVSAIMLCIVGLSGCASIINGSSREVHIKSSPDGAEFTIRNKAGEVVMSGTTPQKVLLKSGAGYFRSEAYNVSFRKPGYSSQTTAINTSLSGWYWGNLLLGGLIGMLAVDPVTGAMYKLPDEAVATLQAETSMAPVNGELMLVTVDQVPEHLRGQLVPLR</sequence>